<comment type="caution">
    <text evidence="7">The sequence shown here is derived from an EMBL/GenBank/DDBJ whole genome shotgun (WGS) entry which is preliminary data.</text>
</comment>
<evidence type="ECO:0000313" key="8">
    <source>
        <dbReference type="Proteomes" id="UP000192132"/>
    </source>
</evidence>
<feature type="domain" description="Sulfatase-modifying factor enzyme-like" evidence="5">
    <location>
        <begin position="242"/>
        <end position="493"/>
    </location>
</feature>
<dbReference type="InterPro" id="IPR005532">
    <property type="entry name" value="SUMF_dom"/>
</dbReference>
<feature type="compositionally biased region" description="Polar residues" evidence="4">
    <location>
        <begin position="1"/>
        <end position="15"/>
    </location>
</feature>
<proteinExistence type="predicted"/>
<dbReference type="InterPro" id="IPR027577">
    <property type="entry name" value="OvoA_Nterm"/>
</dbReference>
<dbReference type="SUPFAM" id="SSF56436">
    <property type="entry name" value="C-type lectin-like"/>
    <property type="match status" value="1"/>
</dbReference>
<protein>
    <submittedName>
        <fullName evidence="7">SAM-dependent methyltransferase</fullName>
    </submittedName>
</protein>
<dbReference type="Pfam" id="PF03781">
    <property type="entry name" value="FGE-sulfatase"/>
    <property type="match status" value="1"/>
</dbReference>
<dbReference type="GO" id="GO:0120147">
    <property type="term" value="F:formylglycine-generating oxidase activity"/>
    <property type="evidence" value="ECO:0007669"/>
    <property type="project" value="TreeGrafter"/>
</dbReference>
<dbReference type="InterPro" id="IPR027625">
    <property type="entry name" value="OvoA_Cterm"/>
</dbReference>
<feature type="domain" description="DinB-like" evidence="6">
    <location>
        <begin position="80"/>
        <end position="210"/>
    </location>
</feature>
<evidence type="ECO:0000256" key="1">
    <source>
        <dbReference type="ARBA" id="ARBA00023002"/>
    </source>
</evidence>
<organism evidence="7 8">
    <name type="scientific">Alkanindiges hydrocarboniclasticus</name>
    <dbReference type="NCBI Taxonomy" id="1907941"/>
    <lineage>
        <taxon>Bacteria</taxon>
        <taxon>Pseudomonadati</taxon>
        <taxon>Pseudomonadota</taxon>
        <taxon>Gammaproteobacteria</taxon>
        <taxon>Moraxellales</taxon>
        <taxon>Moraxellaceae</taxon>
        <taxon>Alkanindiges</taxon>
    </lineage>
</organism>
<dbReference type="Gene3D" id="3.40.50.150">
    <property type="entry name" value="Vaccinia Virus protein VP39"/>
    <property type="match status" value="1"/>
</dbReference>
<comment type="pathway">
    <text evidence="3">Amino-acid biosynthesis; ergothioneine biosynthesis.</text>
</comment>
<dbReference type="Gene3D" id="3.90.1580.10">
    <property type="entry name" value="paralog of FGE (formylglycine-generating enzyme)"/>
    <property type="match status" value="1"/>
</dbReference>
<name>A0A1S8CU68_9GAMM</name>
<feature type="region of interest" description="Disordered" evidence="4">
    <location>
        <begin position="1"/>
        <end position="41"/>
    </location>
</feature>
<evidence type="ECO:0000259" key="5">
    <source>
        <dbReference type="Pfam" id="PF03781"/>
    </source>
</evidence>
<evidence type="ECO:0000313" key="7">
    <source>
        <dbReference type="EMBL" id="ONG38631.1"/>
    </source>
</evidence>
<dbReference type="InterPro" id="IPR016187">
    <property type="entry name" value="CTDL_fold"/>
</dbReference>
<dbReference type="InterPro" id="IPR051043">
    <property type="entry name" value="Sulfatase_Mod_Factor_Kinase"/>
</dbReference>
<dbReference type="EMBL" id="MLCN01000030">
    <property type="protein sequence ID" value="ONG38631.1"/>
    <property type="molecule type" value="Genomic_DNA"/>
</dbReference>
<keyword evidence="7" id="KW-0808">Transferase</keyword>
<dbReference type="InterPro" id="IPR042095">
    <property type="entry name" value="SUMF_sf"/>
</dbReference>
<dbReference type="FunFam" id="3.90.1580.10:FF:000006">
    <property type="entry name" value="Generic methyltransferase, putative"/>
    <property type="match status" value="1"/>
</dbReference>
<dbReference type="GO" id="GO:0032259">
    <property type="term" value="P:methylation"/>
    <property type="evidence" value="ECO:0007669"/>
    <property type="project" value="UniProtKB-KW"/>
</dbReference>
<dbReference type="PANTHER" id="PTHR23150:SF26">
    <property type="entry name" value="GENERIC METHYLTRANSFERASE"/>
    <property type="match status" value="1"/>
</dbReference>
<sequence length="754" mass="87017">MFSETSVQRKINSNPDRIKKDHNQNSPNTAVRKSAMDVQQDHPRNMLKTPALFSRTPNLRDSDETEMRSTLRHYFLDTFNTYESLFDCLASDNAFYTKSISLRHPLIFYYGHTATFFINKLLLTRLISQRVDERMESIFAVGVDEMSWDDLNDANYSWPKVHEVKAYRDKVRQLVLELIDHAPLQMPIDWDNPWWAIIMGIEHERIHLETSSVLIRQHHLSMVKPSLKWQPNRISGPAPENQLMSVAAGKVLLGKDKTSPFYGWDNEYGVHEADISAFKASEYLVSNQEFLEFVNIGGYQKPEYWTEEGHGWLAFSKAQYPTFWRKKPDGWYLRLMTAEATMPWDWPVEVNYHEAKAFCNWKKLQTGQPVRLPTEDEWYRLYDVSGMQEIGSTAAPANLHLDHGASPCPVNQFKHGDFYDVVGNVWQWTETPIYPFEGFDVHPIYDDFTTPTFDERHNLIKGGSWISSGNESLRSSRYAFRRHFFQHAGFRYVVSGDINPVPSSHYETDKLMSEYAEFHYGDEYFGVANFSKALVDLSMQTLNTPELQQLPRHKALDLGCASGRATFELAQYFDDVTGVDFSARFIGQAVQLANGATLRYTLIDEGELVSYKSRTLADLGLSNTTAKVEFFQGDACNLKPVLTGYDFIMAANLIDRLYDPAKFLNHIHERLNIGGVLMLASPYTWLSEHTPRKDWIGGFKKDGETFSTFDGLQALLSQHFQLIQQPVEVAFVIRETKRKFQHTLSEVTFWQRMI</sequence>
<dbReference type="InterPro" id="IPR024775">
    <property type="entry name" value="DinB-like"/>
</dbReference>
<dbReference type="NCBIfam" id="TIGR04344">
    <property type="entry name" value="ovoA_Nterm"/>
    <property type="match status" value="1"/>
</dbReference>
<dbReference type="InterPro" id="IPR029063">
    <property type="entry name" value="SAM-dependent_MTases_sf"/>
</dbReference>
<evidence type="ECO:0000256" key="3">
    <source>
        <dbReference type="ARBA" id="ARBA00037882"/>
    </source>
</evidence>
<dbReference type="SUPFAM" id="SSF53335">
    <property type="entry name" value="S-adenosyl-L-methionine-dependent methyltransferases"/>
    <property type="match status" value="1"/>
</dbReference>
<dbReference type="AlphaFoldDB" id="A0A1S8CU68"/>
<evidence type="ECO:0000256" key="4">
    <source>
        <dbReference type="SAM" id="MobiDB-lite"/>
    </source>
</evidence>
<keyword evidence="8" id="KW-1185">Reference proteome</keyword>
<dbReference type="Proteomes" id="UP000192132">
    <property type="component" value="Unassembled WGS sequence"/>
</dbReference>
<reference evidence="7 8" key="1">
    <citation type="submission" date="2016-10" db="EMBL/GenBank/DDBJ databases">
        <title>Draft Genome sequence of Alkanindiges sp. strain H1.</title>
        <authorList>
            <person name="Subhash Y."/>
            <person name="Lee S."/>
        </authorList>
    </citation>
    <scope>NUCLEOTIDE SEQUENCE [LARGE SCALE GENOMIC DNA]</scope>
    <source>
        <strain evidence="7 8">H1</strain>
    </source>
</reference>
<dbReference type="GO" id="GO:0008168">
    <property type="term" value="F:methyltransferase activity"/>
    <property type="evidence" value="ECO:0007669"/>
    <property type="project" value="UniProtKB-KW"/>
</dbReference>
<dbReference type="PANTHER" id="PTHR23150">
    <property type="entry name" value="SULFATASE MODIFYING FACTOR 1, 2"/>
    <property type="match status" value="1"/>
</dbReference>
<dbReference type="Pfam" id="PF13489">
    <property type="entry name" value="Methyltransf_23"/>
    <property type="match status" value="1"/>
</dbReference>
<evidence type="ECO:0000259" key="6">
    <source>
        <dbReference type="Pfam" id="PF12867"/>
    </source>
</evidence>
<dbReference type="CDD" id="cd02440">
    <property type="entry name" value="AdoMet_MTases"/>
    <property type="match status" value="1"/>
</dbReference>
<dbReference type="Pfam" id="PF12867">
    <property type="entry name" value="DinB_2"/>
    <property type="match status" value="1"/>
</dbReference>
<keyword evidence="2" id="KW-0408">Iron</keyword>
<accession>A0A1S8CU68</accession>
<dbReference type="STRING" id="1907941.BKE30_11865"/>
<keyword evidence="7" id="KW-0489">Methyltransferase</keyword>
<keyword evidence="1" id="KW-0560">Oxidoreductase</keyword>
<dbReference type="NCBIfam" id="TIGR04345">
    <property type="entry name" value="ovoA_Cterm"/>
    <property type="match status" value="1"/>
</dbReference>
<gene>
    <name evidence="7" type="ORF">BKE30_11865</name>
</gene>
<evidence type="ECO:0000256" key="2">
    <source>
        <dbReference type="ARBA" id="ARBA00023004"/>
    </source>
</evidence>